<dbReference type="AlphaFoldDB" id="A0A1G7N0S6"/>
<dbReference type="OrthoDB" id="771765at2"/>
<keyword evidence="1" id="KW-0472">Membrane</keyword>
<keyword evidence="1" id="KW-0812">Transmembrane</keyword>
<dbReference type="RefSeq" id="WP_090496155.1">
    <property type="nucleotide sequence ID" value="NZ_FNCH01000001.1"/>
</dbReference>
<reference evidence="3" key="1">
    <citation type="submission" date="2016-10" db="EMBL/GenBank/DDBJ databases">
        <authorList>
            <person name="Varghese N."/>
            <person name="Submissions S."/>
        </authorList>
    </citation>
    <scope>NUCLEOTIDE SEQUENCE [LARGE SCALE GENOMIC DNA]</scope>
    <source>
        <strain evidence="3">DSM 17933</strain>
    </source>
</reference>
<evidence type="ECO:0000256" key="1">
    <source>
        <dbReference type="SAM" id="Phobius"/>
    </source>
</evidence>
<dbReference type="EMBL" id="FNCH01000001">
    <property type="protein sequence ID" value="SDF67531.1"/>
    <property type="molecule type" value="Genomic_DNA"/>
</dbReference>
<gene>
    <name evidence="2" type="ORF">SAMN05421827_101167</name>
</gene>
<protein>
    <submittedName>
        <fullName evidence="2">Uncharacterized protein</fullName>
    </submittedName>
</protein>
<organism evidence="2 3">
    <name type="scientific">Pedobacter terrae</name>
    <dbReference type="NCBI Taxonomy" id="405671"/>
    <lineage>
        <taxon>Bacteria</taxon>
        <taxon>Pseudomonadati</taxon>
        <taxon>Bacteroidota</taxon>
        <taxon>Sphingobacteriia</taxon>
        <taxon>Sphingobacteriales</taxon>
        <taxon>Sphingobacteriaceae</taxon>
        <taxon>Pedobacter</taxon>
    </lineage>
</organism>
<proteinExistence type="predicted"/>
<feature type="transmembrane region" description="Helical" evidence="1">
    <location>
        <begin position="30"/>
        <end position="48"/>
    </location>
</feature>
<keyword evidence="3" id="KW-1185">Reference proteome</keyword>
<keyword evidence="1" id="KW-1133">Transmembrane helix</keyword>
<dbReference type="Proteomes" id="UP000199643">
    <property type="component" value="Unassembled WGS sequence"/>
</dbReference>
<evidence type="ECO:0000313" key="3">
    <source>
        <dbReference type="Proteomes" id="UP000199643"/>
    </source>
</evidence>
<name>A0A1G7N0S6_9SPHI</name>
<sequence length="118" mass="13438">MIANHLANNIVSYLFKEANQIIRRFKQNDMRLISCVALLMVIPAIGLLTKADKFTDKKTPDKPVHERVANDSTIYTRFNQAGGLTNYEQVPIISTTDYRISYFKAAHPDSSPFFTINK</sequence>
<evidence type="ECO:0000313" key="2">
    <source>
        <dbReference type="EMBL" id="SDF67531.1"/>
    </source>
</evidence>
<accession>A0A1G7N0S6</accession>